<reference evidence="2 3" key="1">
    <citation type="journal article" date="2015" name="Genome Announc.">
        <title>Genome sequencing of 18 francisella strains to aid in assay development and testing.</title>
        <authorList>
            <person name="Johnson S.L."/>
            <person name="Daligault H.E."/>
            <person name="Davenport K.W."/>
            <person name="Coyne S.R."/>
            <person name="Frey K.G."/>
            <person name="Koroleva G.I."/>
            <person name="Broomall S.M."/>
            <person name="Bishop-Lilly K.A."/>
            <person name="Bruce D.C."/>
            <person name="Chertkov O."/>
            <person name="Freitas T."/>
            <person name="Jaissle J."/>
            <person name="Ladner J.T."/>
            <person name="Rosenzweig C.N."/>
            <person name="Gibbons H.S."/>
            <person name="Palacios G.F."/>
            <person name="Redden C.L."/>
            <person name="Xu Y."/>
            <person name="Minogue T.D."/>
            <person name="Chain P.S."/>
        </authorList>
    </citation>
    <scope>NUCLEOTIDE SEQUENCE [LARGE SCALE GENOMIC DNA]</scope>
    <source>
        <strain evidence="2 3">GA01-2794</strain>
    </source>
</reference>
<feature type="transmembrane region" description="Helical" evidence="1">
    <location>
        <begin position="6"/>
        <end position="26"/>
    </location>
</feature>
<keyword evidence="1" id="KW-0812">Transmembrane</keyword>
<gene>
    <name evidence="2" type="ORF">LA55_1440</name>
</gene>
<dbReference type="AlphaFoldDB" id="A0A0B6D4Q2"/>
<keyword evidence="1" id="KW-0472">Membrane</keyword>
<dbReference type="RefSeq" id="WP_044526541.1">
    <property type="nucleotide sequence ID" value="NZ_CP009440.1"/>
</dbReference>
<keyword evidence="1" id="KW-1133">Transmembrane helix</keyword>
<protein>
    <submittedName>
        <fullName evidence="2">Uncharacterized protein</fullName>
    </submittedName>
</protein>
<evidence type="ECO:0000313" key="3">
    <source>
        <dbReference type="Proteomes" id="UP000031830"/>
    </source>
</evidence>
<evidence type="ECO:0000256" key="1">
    <source>
        <dbReference type="SAM" id="Phobius"/>
    </source>
</evidence>
<sequence>MKSFKQWLFIITIVVSVIGVTPFSFLEHQSQLERKDYTTTITFLGENYSQIAHTGTAKLTHISWEINSKGIIFKCPNGYAFPSSSKKEISPDSIQMLSSEHQFNKKSITIITTIGEIISDDDQLPSQLWIARNKLTLEVDCIPIKEIDSFK</sequence>
<evidence type="ECO:0000313" key="2">
    <source>
        <dbReference type="EMBL" id="AJI53846.1"/>
    </source>
</evidence>
<name>A0A0B6D4Q2_9GAMM</name>
<organism evidence="2 3">
    <name type="scientific">Francisella philomiragia</name>
    <dbReference type="NCBI Taxonomy" id="28110"/>
    <lineage>
        <taxon>Bacteria</taxon>
        <taxon>Pseudomonadati</taxon>
        <taxon>Pseudomonadota</taxon>
        <taxon>Gammaproteobacteria</taxon>
        <taxon>Thiotrichales</taxon>
        <taxon>Francisellaceae</taxon>
        <taxon>Francisella</taxon>
    </lineage>
</organism>
<dbReference type="Proteomes" id="UP000031830">
    <property type="component" value="Chromosome"/>
</dbReference>
<dbReference type="EMBL" id="CP009440">
    <property type="protein sequence ID" value="AJI53846.1"/>
    <property type="molecule type" value="Genomic_DNA"/>
</dbReference>
<proteinExistence type="predicted"/>
<dbReference type="KEGG" id="fpz:LA55_1440"/>
<accession>A0A0B6D4Q2</accession>